<protein>
    <recommendedName>
        <fullName evidence="2">Glucosamine/galactosamine-6-phosphate isomerase domain-containing protein</fullName>
    </recommendedName>
</protein>
<dbReference type="Gene3D" id="3.40.50.1360">
    <property type="match status" value="2"/>
</dbReference>
<comment type="caution">
    <text evidence="3">The sequence shown here is derived from an EMBL/GenBank/DDBJ whole genome shotgun (WGS) entry which is preliminary data.</text>
</comment>
<dbReference type="SUPFAM" id="SSF100950">
    <property type="entry name" value="NagB/RpiA/CoA transferase-like"/>
    <property type="match status" value="1"/>
</dbReference>
<dbReference type="VEuPathDB" id="FungiDB:H257_04342"/>
<gene>
    <name evidence="3" type="ORF">DYB31_006566</name>
</gene>
<dbReference type="InterPro" id="IPR005900">
    <property type="entry name" value="6-phosphogluconolactonase_DevB"/>
</dbReference>
<evidence type="ECO:0000313" key="4">
    <source>
        <dbReference type="Proteomes" id="UP000266196"/>
    </source>
</evidence>
<dbReference type="GO" id="GO:0005975">
    <property type="term" value="P:carbohydrate metabolic process"/>
    <property type="evidence" value="ECO:0007669"/>
    <property type="project" value="InterPro"/>
</dbReference>
<dbReference type="Pfam" id="PF01182">
    <property type="entry name" value="Glucosamine_iso"/>
    <property type="match status" value="1"/>
</dbReference>
<proteinExistence type="inferred from homology"/>
<comment type="similarity">
    <text evidence="1">Belongs to the glucosamine/galactosamine-6-phosphate isomerase family. 6-phosphogluconolactonase subfamily.</text>
</comment>
<dbReference type="GO" id="GO:0006098">
    <property type="term" value="P:pentose-phosphate shunt"/>
    <property type="evidence" value="ECO:0007669"/>
    <property type="project" value="InterPro"/>
</dbReference>
<reference evidence="3 4" key="1">
    <citation type="submission" date="2018-08" db="EMBL/GenBank/DDBJ databases">
        <title>Aphanomyces genome sequencing and annotation.</title>
        <authorList>
            <person name="Minardi D."/>
            <person name="Oidtmann B."/>
            <person name="Van Der Giezen M."/>
            <person name="Studholme D.J."/>
        </authorList>
    </citation>
    <scope>NUCLEOTIDE SEQUENCE [LARGE SCALE GENOMIC DNA]</scope>
    <source>
        <strain evidence="3 4">197901</strain>
    </source>
</reference>
<dbReference type="GO" id="GO:0017057">
    <property type="term" value="F:6-phosphogluconolactonase activity"/>
    <property type="evidence" value="ECO:0007669"/>
    <property type="project" value="InterPro"/>
</dbReference>
<dbReference type="PANTHER" id="PTHR11054:SF22">
    <property type="entry name" value="6-PHOSPHOGLUCONOLACTONASE 3, CHLOROPLASTIC"/>
    <property type="match status" value="1"/>
</dbReference>
<dbReference type="AlphaFoldDB" id="A0A397FI56"/>
<dbReference type="EMBL" id="QUTE01007655">
    <property type="protein sequence ID" value="RHZ28376.1"/>
    <property type="molecule type" value="Genomic_DNA"/>
</dbReference>
<dbReference type="PANTHER" id="PTHR11054">
    <property type="entry name" value="6-PHOSPHOGLUCONOLACTONASE"/>
    <property type="match status" value="1"/>
</dbReference>
<evidence type="ECO:0000256" key="1">
    <source>
        <dbReference type="ARBA" id="ARBA00010662"/>
    </source>
</evidence>
<feature type="domain" description="Glucosamine/galactosamine-6-phosphate isomerase" evidence="2">
    <location>
        <begin position="47"/>
        <end position="152"/>
    </location>
</feature>
<name>A0A397FI56_APHAT</name>
<evidence type="ECO:0000313" key="3">
    <source>
        <dbReference type="EMBL" id="RHZ28376.1"/>
    </source>
</evidence>
<dbReference type="CDD" id="cd01400">
    <property type="entry name" value="6PGL"/>
    <property type="match status" value="1"/>
</dbReference>
<dbReference type="InterPro" id="IPR039104">
    <property type="entry name" value="6PGL"/>
</dbReference>
<accession>A0A397FI56</accession>
<evidence type="ECO:0000259" key="2">
    <source>
        <dbReference type="Pfam" id="PF01182"/>
    </source>
</evidence>
<organism evidence="3 4">
    <name type="scientific">Aphanomyces astaci</name>
    <name type="common">Crayfish plague agent</name>
    <dbReference type="NCBI Taxonomy" id="112090"/>
    <lineage>
        <taxon>Eukaryota</taxon>
        <taxon>Sar</taxon>
        <taxon>Stramenopiles</taxon>
        <taxon>Oomycota</taxon>
        <taxon>Saprolegniomycetes</taxon>
        <taxon>Saprolegniales</taxon>
        <taxon>Verrucalvaceae</taxon>
        <taxon>Aphanomyces</taxon>
    </lineage>
</organism>
<feature type="non-terminal residue" evidence="3">
    <location>
        <position position="1"/>
    </location>
</feature>
<dbReference type="Proteomes" id="UP000266196">
    <property type="component" value="Unassembled WGS sequence"/>
</dbReference>
<dbReference type="InterPro" id="IPR037171">
    <property type="entry name" value="NagB/RpiA_transferase-like"/>
</dbReference>
<sequence>ILEKGLSSLKDGVDFSKWHVFFADERVVPLDHADSNYLACHDALFQHLPRFDVILLGMGPDGHTCSLFPGHVLLNESALWVASISDSPKPPPKRITLTYPVVNNAAAVRPCVAFVATGESKAPLMRHVLGVEVQTPPLPAARVLPTAGQVHWFIDEAAAAKL</sequence>
<dbReference type="InterPro" id="IPR006148">
    <property type="entry name" value="Glc/Gal-6P_isomerase"/>
</dbReference>